<dbReference type="STRING" id="170623.SAMN04244579_02401"/>
<dbReference type="AlphaFoldDB" id="A0A1H6UIZ8"/>
<evidence type="ECO:0000313" key="2">
    <source>
        <dbReference type="Proteomes" id="UP000199005"/>
    </source>
</evidence>
<dbReference type="Proteomes" id="UP000199005">
    <property type="component" value="Unassembled WGS sequence"/>
</dbReference>
<name>A0A1H6UIZ8_9GAMM</name>
<reference evidence="1 2" key="1">
    <citation type="submission" date="2016-10" db="EMBL/GenBank/DDBJ databases">
        <authorList>
            <person name="de Groot N.N."/>
        </authorList>
    </citation>
    <scope>NUCLEOTIDE SEQUENCE [LARGE SCALE GENOMIC DNA]</scope>
    <source>
        <strain evidence="1 2">DSM 1041</strain>
    </source>
</reference>
<evidence type="ECO:0000313" key="1">
    <source>
        <dbReference type="EMBL" id="SEI90684.1"/>
    </source>
</evidence>
<dbReference type="EMBL" id="FNYO01000026">
    <property type="protein sequence ID" value="SEI90684.1"/>
    <property type="molecule type" value="Genomic_DNA"/>
</dbReference>
<sequence length="69" mass="7656">MHDTDFKFHAQRLGYTNFTRENGCYCHQPLNELRAMYDAAHRDGRLMGRAEVALGKGAQGTGGVVAVDE</sequence>
<gene>
    <name evidence="1" type="ORF">SAMN04244579_02401</name>
</gene>
<dbReference type="RefSeq" id="WP_090899730.1">
    <property type="nucleotide sequence ID" value="NZ_FNYO01000026.1"/>
</dbReference>
<accession>A0A1H6UIZ8</accession>
<proteinExistence type="predicted"/>
<organism evidence="1 2">
    <name type="scientific">Azotobacter beijerinckii</name>
    <dbReference type="NCBI Taxonomy" id="170623"/>
    <lineage>
        <taxon>Bacteria</taxon>
        <taxon>Pseudomonadati</taxon>
        <taxon>Pseudomonadota</taxon>
        <taxon>Gammaproteobacteria</taxon>
        <taxon>Pseudomonadales</taxon>
        <taxon>Pseudomonadaceae</taxon>
        <taxon>Azotobacter</taxon>
    </lineage>
</organism>
<protein>
    <submittedName>
        <fullName evidence="1">Uncharacterized protein</fullName>
    </submittedName>
</protein>